<name>A0A8J2TNG0_9FLAO</name>
<accession>A0A8J2TNG0</accession>
<evidence type="ECO:0000313" key="2">
    <source>
        <dbReference type="Proteomes" id="UP000598120"/>
    </source>
</evidence>
<evidence type="ECO:0000313" key="1">
    <source>
        <dbReference type="EMBL" id="GFZ77775.1"/>
    </source>
</evidence>
<gene>
    <name evidence="1" type="ORF">GCM10011531_03930</name>
</gene>
<dbReference type="AlphaFoldDB" id="A0A8J2TNG0"/>
<sequence>MANVKLNILIAVITVLFGFNCQSQDWFSKSNSGLLPIMSLAEEDEKSKISLIDFSEDEYTIDVFSHELDKLSLNFNFRLDDGLSYMIDYSSIKEITFFDLCFGYQIGAIEMSFSILNVFNFNNSDFAIEPVLERNNVIDSVYFSHEPNFSIQTAIIYSF</sequence>
<comment type="caution">
    <text evidence="1">The sequence shown here is derived from an EMBL/GenBank/DDBJ whole genome shotgun (WGS) entry which is preliminary data.</text>
</comment>
<reference evidence="1 2" key="1">
    <citation type="journal article" date="2014" name="Int. J. Syst. Evol. Microbiol.">
        <title>Complete genome sequence of Corynebacterium casei LMG S-19264T (=DSM 44701T), isolated from a smear-ripened cheese.</title>
        <authorList>
            <consortium name="US DOE Joint Genome Institute (JGI-PGF)"/>
            <person name="Walter F."/>
            <person name="Albersmeier A."/>
            <person name="Kalinowski J."/>
            <person name="Ruckert C."/>
        </authorList>
    </citation>
    <scope>NUCLEOTIDE SEQUENCE [LARGE SCALE GENOMIC DNA]</scope>
    <source>
        <strain evidence="1 2">CGMCC 1.15295</strain>
    </source>
</reference>
<dbReference type="EMBL" id="BMIC01000001">
    <property type="protein sequence ID" value="GFZ77775.1"/>
    <property type="molecule type" value="Genomic_DNA"/>
</dbReference>
<dbReference type="Proteomes" id="UP000598120">
    <property type="component" value="Unassembled WGS sequence"/>
</dbReference>
<organism evidence="1 2">
    <name type="scientific">Aquaticitalea lipolytica</name>
    <dbReference type="NCBI Taxonomy" id="1247562"/>
    <lineage>
        <taxon>Bacteria</taxon>
        <taxon>Pseudomonadati</taxon>
        <taxon>Bacteroidota</taxon>
        <taxon>Flavobacteriia</taxon>
        <taxon>Flavobacteriales</taxon>
        <taxon>Flavobacteriaceae</taxon>
        <taxon>Aquaticitalea</taxon>
    </lineage>
</organism>
<keyword evidence="2" id="KW-1185">Reference proteome</keyword>
<dbReference type="RefSeq" id="WP_188604659.1">
    <property type="nucleotide sequence ID" value="NZ_BMIC01000001.1"/>
</dbReference>
<proteinExistence type="predicted"/>
<protein>
    <submittedName>
        <fullName evidence="1">Uncharacterized protein</fullName>
    </submittedName>
</protein>